<dbReference type="GO" id="GO:0005829">
    <property type="term" value="C:cytosol"/>
    <property type="evidence" value="ECO:0007669"/>
    <property type="project" value="TreeGrafter"/>
</dbReference>
<keyword evidence="4" id="KW-0658">Purine biosynthesis</keyword>
<evidence type="ECO:0000313" key="6">
    <source>
        <dbReference type="EMBL" id="XCM38810.1"/>
    </source>
</evidence>
<evidence type="ECO:0000256" key="3">
    <source>
        <dbReference type="ARBA" id="ARBA00022679"/>
    </source>
</evidence>
<evidence type="ECO:0000256" key="4">
    <source>
        <dbReference type="ARBA" id="ARBA00022755"/>
    </source>
</evidence>
<dbReference type="EC" id="2.1.2.2" evidence="2"/>
<dbReference type="PANTHER" id="PTHR43369:SF2">
    <property type="entry name" value="PHOSPHORIBOSYLGLYCINAMIDE FORMYLTRANSFERASE"/>
    <property type="match status" value="1"/>
</dbReference>
<dbReference type="AlphaFoldDB" id="A0AAU8JKN0"/>
<dbReference type="GO" id="GO:0004644">
    <property type="term" value="F:phosphoribosylglycinamide formyltransferase activity"/>
    <property type="evidence" value="ECO:0007669"/>
    <property type="project" value="UniProtKB-EC"/>
</dbReference>
<gene>
    <name evidence="6" type="ORF">ABWT76_001684</name>
</gene>
<comment type="pathway">
    <text evidence="1">Purine metabolism; IMP biosynthesis via de novo pathway; N(2)-formyl-N(1)-(5-phospho-D-ribosyl)glycinamide from N(1)-(5-phospho-D-ribosyl)glycinamide (10-formyl THF route): step 1/1.</text>
</comment>
<evidence type="ECO:0000259" key="5">
    <source>
        <dbReference type="Pfam" id="PF00551"/>
    </source>
</evidence>
<sequence>MTTKSNNSILFLGKKKDKYCTKAVDFIKRNFYDVSVYLGEWGDPLPEDISWWDGDYIISYLSRWVVPEYLIRKAKVAAINFHPASPDYPGIGCYNFALYEEANEYGVTCHYMANKVDTGKIIAVKRFPIFMSDDVASLILRTYDFQLVLFYEIMSKIIKNEPLPSSEESWSKKPFTRKQFNQLGIINLSMTDEEVTRRVRATSYGLFKPTIEIAGHIFEIKTLK</sequence>
<evidence type="ECO:0000256" key="2">
    <source>
        <dbReference type="ARBA" id="ARBA00012254"/>
    </source>
</evidence>
<reference evidence="6" key="1">
    <citation type="submission" date="2024-07" db="EMBL/GenBank/DDBJ databases">
        <authorList>
            <person name="Kim Y.J."/>
            <person name="Jeong J.Y."/>
        </authorList>
    </citation>
    <scope>NUCLEOTIDE SEQUENCE</scope>
    <source>
        <strain evidence="6">GIHE-MW2</strain>
    </source>
</reference>
<protein>
    <recommendedName>
        <fullName evidence="2">phosphoribosylglycinamide formyltransferase 1</fullName>
        <ecNumber evidence="2">2.1.2.2</ecNumber>
    </recommendedName>
</protein>
<accession>A0AAU8JKN0</accession>
<dbReference type="EMBL" id="CP159837">
    <property type="protein sequence ID" value="XCM38810.1"/>
    <property type="molecule type" value="Genomic_DNA"/>
</dbReference>
<dbReference type="PANTHER" id="PTHR43369">
    <property type="entry name" value="PHOSPHORIBOSYLGLYCINAMIDE FORMYLTRANSFERASE"/>
    <property type="match status" value="1"/>
</dbReference>
<proteinExistence type="predicted"/>
<dbReference type="InterPro" id="IPR036477">
    <property type="entry name" value="Formyl_transf_N_sf"/>
</dbReference>
<organism evidence="6">
    <name type="scientific">Planktothricoides raciborskii GIHE-MW2</name>
    <dbReference type="NCBI Taxonomy" id="2792601"/>
    <lineage>
        <taxon>Bacteria</taxon>
        <taxon>Bacillati</taxon>
        <taxon>Cyanobacteriota</taxon>
        <taxon>Cyanophyceae</taxon>
        <taxon>Oscillatoriophycideae</taxon>
        <taxon>Oscillatoriales</taxon>
        <taxon>Oscillatoriaceae</taxon>
        <taxon>Planktothricoides</taxon>
    </lineage>
</organism>
<name>A0AAU8JKN0_9CYAN</name>
<feature type="domain" description="Formyl transferase N-terminal" evidence="5">
    <location>
        <begin position="65"/>
        <end position="146"/>
    </location>
</feature>
<dbReference type="SUPFAM" id="SSF53328">
    <property type="entry name" value="Formyltransferase"/>
    <property type="match status" value="1"/>
</dbReference>
<dbReference type="Gene3D" id="3.40.50.12230">
    <property type="match status" value="1"/>
</dbReference>
<dbReference type="InterPro" id="IPR002376">
    <property type="entry name" value="Formyl_transf_N"/>
</dbReference>
<dbReference type="Pfam" id="PF00551">
    <property type="entry name" value="Formyl_trans_N"/>
    <property type="match status" value="1"/>
</dbReference>
<dbReference type="RefSeq" id="WP_054464574.1">
    <property type="nucleotide sequence ID" value="NZ_CP159837.1"/>
</dbReference>
<dbReference type="GO" id="GO:0006189">
    <property type="term" value="P:'de novo' IMP biosynthetic process"/>
    <property type="evidence" value="ECO:0007669"/>
    <property type="project" value="TreeGrafter"/>
</dbReference>
<evidence type="ECO:0000256" key="1">
    <source>
        <dbReference type="ARBA" id="ARBA00005054"/>
    </source>
</evidence>
<keyword evidence="3" id="KW-0808">Transferase</keyword>